<evidence type="ECO:0000256" key="1">
    <source>
        <dbReference type="SAM" id="MobiDB-lite"/>
    </source>
</evidence>
<feature type="transmembrane region" description="Helical" evidence="2">
    <location>
        <begin position="148"/>
        <end position="170"/>
    </location>
</feature>
<keyword evidence="2" id="KW-0472">Membrane</keyword>
<keyword evidence="3" id="KW-1185">Reference proteome</keyword>
<reference evidence="3" key="1">
    <citation type="journal article" date="2013" name="Genetics">
        <title>The draft genome and transcriptome of Panagrellus redivivus are shaped by the harsh demands of a free-living lifestyle.</title>
        <authorList>
            <person name="Srinivasan J."/>
            <person name="Dillman A.R."/>
            <person name="Macchietto M.G."/>
            <person name="Heikkinen L."/>
            <person name="Lakso M."/>
            <person name="Fracchia K.M."/>
            <person name="Antoshechkin I."/>
            <person name="Mortazavi A."/>
            <person name="Wong G."/>
            <person name="Sternberg P.W."/>
        </authorList>
    </citation>
    <scope>NUCLEOTIDE SEQUENCE [LARGE SCALE GENOMIC DNA]</scope>
    <source>
        <strain evidence="3">MT8872</strain>
    </source>
</reference>
<keyword evidence="2" id="KW-1133">Transmembrane helix</keyword>
<feature type="compositionally biased region" description="Polar residues" evidence="1">
    <location>
        <begin position="116"/>
        <end position="137"/>
    </location>
</feature>
<evidence type="ECO:0000313" key="3">
    <source>
        <dbReference type="Proteomes" id="UP000492821"/>
    </source>
</evidence>
<dbReference type="WBParaSite" id="Pan_g18045.t2">
    <property type="protein sequence ID" value="Pan_g18045.t2"/>
    <property type="gene ID" value="Pan_g18045"/>
</dbReference>
<dbReference type="Proteomes" id="UP000492821">
    <property type="component" value="Unassembled WGS sequence"/>
</dbReference>
<sequence length="281" mass="30913">MSTKTRNVSLMGVNIRLRQCNTIDSHEKCLPVAFHHVFKVPISTNCSFWVSIIVCCFPKASLCKLLPNLPSRLRYLPRLAFLDPIDPTYVATVLTLRELQLPLTITMHDKADSTLLSKSDPTMLNKSEVSNTDTRSGRSQKGRKGIEWVLYGLLALVILTLIGGAAYLLVRIYSTDAQPIPISNPSSDGVECFRKTRNGNTSDNCTGDFCFKLVFLDKTVLLNCINGTDPAYDWNGENSTVTPDGTAYKCFSSGCNNSISSAPSQVSLCAVVMIALFHFLS</sequence>
<evidence type="ECO:0000313" key="4">
    <source>
        <dbReference type="WBParaSite" id="Pan_g18045.t2"/>
    </source>
</evidence>
<protein>
    <submittedName>
        <fullName evidence="4">Ig-like domain-containing protein</fullName>
    </submittedName>
</protein>
<organism evidence="3 4">
    <name type="scientific">Panagrellus redivivus</name>
    <name type="common">Microworm</name>
    <dbReference type="NCBI Taxonomy" id="6233"/>
    <lineage>
        <taxon>Eukaryota</taxon>
        <taxon>Metazoa</taxon>
        <taxon>Ecdysozoa</taxon>
        <taxon>Nematoda</taxon>
        <taxon>Chromadorea</taxon>
        <taxon>Rhabditida</taxon>
        <taxon>Tylenchina</taxon>
        <taxon>Panagrolaimomorpha</taxon>
        <taxon>Panagrolaimoidea</taxon>
        <taxon>Panagrolaimidae</taxon>
        <taxon>Panagrellus</taxon>
    </lineage>
</organism>
<reference evidence="4" key="2">
    <citation type="submission" date="2020-10" db="UniProtKB">
        <authorList>
            <consortium name="WormBaseParasite"/>
        </authorList>
    </citation>
    <scope>IDENTIFICATION</scope>
</reference>
<accession>A0A7E4V960</accession>
<name>A0A7E4V960_PANRE</name>
<dbReference type="AlphaFoldDB" id="A0A7E4V960"/>
<keyword evidence="2" id="KW-0812">Transmembrane</keyword>
<feature type="region of interest" description="Disordered" evidence="1">
    <location>
        <begin position="116"/>
        <end position="139"/>
    </location>
</feature>
<evidence type="ECO:0000256" key="2">
    <source>
        <dbReference type="SAM" id="Phobius"/>
    </source>
</evidence>
<proteinExistence type="predicted"/>